<keyword evidence="1" id="KW-0677">Repeat</keyword>
<feature type="repeat" description="TPR" evidence="3">
    <location>
        <begin position="465"/>
        <end position="498"/>
    </location>
</feature>
<feature type="repeat" description="TPR" evidence="3">
    <location>
        <begin position="633"/>
        <end position="666"/>
    </location>
</feature>
<proteinExistence type="predicted"/>
<dbReference type="PANTHER" id="PTHR45641:SF19">
    <property type="entry name" value="NEPHROCYSTIN-3"/>
    <property type="match status" value="1"/>
</dbReference>
<dbReference type="Gene3D" id="3.40.50.300">
    <property type="entry name" value="P-loop containing nucleotide triphosphate hydrolases"/>
    <property type="match status" value="1"/>
</dbReference>
<sequence length="690" mass="77770">MDPGNREPIVHNTLNNEGNRIFMQAGVNHGHIFNINPGKEPTKIKNNNYDVSLDLPFPRNSRSSASVFALTGTGGMGKTQTALEYAYACHESRRFTAIFWVSAATEEAIRTSFVNIMQQIVEEQARAFWPESSNYRTIGANFSIPNLIDRDGKISSDPKTINDIQSALFRWFKLPATTFQGTTGVSSESAIKLLLQLAQRNSTESEVKHAMAVVEKLGFMPLAISHAGCFIHELNIPVSEYLQYYDKVFKEAQTKIPKIGWAYREDTSVTTWEVSFLEIQKQNEEAASLLLTCAYLNPNEIFETLWEDERSDAEFQIQQKSRFSLLASYSLINRNQSGAFSVHSIMHNWTRERGDDSDRLQAIGSAVRIIGKTLRREELSRSSKKWDGRGERRILGHAETLCKYLEYRFDEVLEQSTSVEDTLQAFDNIGLVFYHQGKYEEALKQYQKALVGREKALGKDHPDTLTIIHNIGSILQNQGKYDEALKQYQRALVGIEKALGKDHSDIFATIHNIGSVLENQGKYDETLKQYQRALVGIKKVLGKDYPDTLATIYNIGSVLKNQGKYDEALKQYQRALVGTEKVLGKDHPLTLATIHNIGSVLKNQGKYDEALKQYQRALVGREKALGKDHPDTLTTIHNIGSVLKNQGKYDEALEQYQRALVGREKALGKDHPLTLATVNAIASVSRKLKV</sequence>
<dbReference type="SUPFAM" id="SSF52540">
    <property type="entry name" value="P-loop containing nucleoside triphosphate hydrolases"/>
    <property type="match status" value="1"/>
</dbReference>
<dbReference type="GeneID" id="93584911"/>
<dbReference type="Gene3D" id="1.25.40.10">
    <property type="entry name" value="Tetratricopeptide repeat domain"/>
    <property type="match status" value="2"/>
</dbReference>
<dbReference type="InterPro" id="IPR011990">
    <property type="entry name" value="TPR-like_helical_dom_sf"/>
</dbReference>
<organism evidence="4 5">
    <name type="scientific">Arthrobotrys flagrans</name>
    <name type="common">Nematode-trapping fungus</name>
    <name type="synonym">Trichothecium flagrans</name>
    <dbReference type="NCBI Taxonomy" id="97331"/>
    <lineage>
        <taxon>Eukaryota</taxon>
        <taxon>Fungi</taxon>
        <taxon>Dikarya</taxon>
        <taxon>Ascomycota</taxon>
        <taxon>Pezizomycotina</taxon>
        <taxon>Orbiliomycetes</taxon>
        <taxon>Orbiliales</taxon>
        <taxon>Orbiliaceae</taxon>
        <taxon>Arthrobotrys</taxon>
    </lineage>
</organism>
<dbReference type="Pfam" id="PF13424">
    <property type="entry name" value="TPR_12"/>
    <property type="match status" value="3"/>
</dbReference>
<evidence type="ECO:0000313" key="4">
    <source>
        <dbReference type="EMBL" id="RVD88414.1"/>
    </source>
</evidence>
<reference evidence="4 5" key="1">
    <citation type="submission" date="2019-01" db="EMBL/GenBank/DDBJ databases">
        <title>Intercellular communication is required for trap formation in the nematode-trapping fungus Duddingtonia flagrans.</title>
        <authorList>
            <person name="Youssar L."/>
            <person name="Wernet V."/>
            <person name="Hensel N."/>
            <person name="Hildebrandt H.-G."/>
            <person name="Fischer R."/>
        </authorList>
    </citation>
    <scope>NUCLEOTIDE SEQUENCE [LARGE SCALE GENOMIC DNA]</scope>
    <source>
        <strain evidence="4 5">CBS H-5679</strain>
    </source>
</reference>
<evidence type="ECO:0000256" key="1">
    <source>
        <dbReference type="ARBA" id="ARBA00022737"/>
    </source>
</evidence>
<dbReference type="VEuPathDB" id="FungiDB:DFL_002600"/>
<feature type="repeat" description="TPR" evidence="3">
    <location>
        <begin position="423"/>
        <end position="456"/>
    </location>
</feature>
<keyword evidence="2 3" id="KW-0802">TPR repeat</keyword>
<dbReference type="SUPFAM" id="SSF48452">
    <property type="entry name" value="TPR-like"/>
    <property type="match status" value="1"/>
</dbReference>
<dbReference type="OrthoDB" id="1658288at2759"/>
<dbReference type="Proteomes" id="UP000283090">
    <property type="component" value="Unassembled WGS sequence"/>
</dbReference>
<dbReference type="PROSITE" id="PS50005">
    <property type="entry name" value="TPR"/>
    <property type="match status" value="5"/>
</dbReference>
<evidence type="ECO:0000313" key="5">
    <source>
        <dbReference type="Proteomes" id="UP000283090"/>
    </source>
</evidence>
<dbReference type="PRINTS" id="PR00381">
    <property type="entry name" value="KINESINLIGHT"/>
</dbReference>
<dbReference type="InterPro" id="IPR019734">
    <property type="entry name" value="TPR_rpt"/>
</dbReference>
<comment type="caution">
    <text evidence="4">The sequence shown here is derived from an EMBL/GenBank/DDBJ whole genome shotgun (WGS) entry which is preliminary data.</text>
</comment>
<dbReference type="AlphaFoldDB" id="A0A437AAY2"/>
<dbReference type="STRING" id="97331.A0A437AAY2"/>
<feature type="repeat" description="TPR" evidence="3">
    <location>
        <begin position="549"/>
        <end position="582"/>
    </location>
</feature>
<dbReference type="PROSITE" id="PS50293">
    <property type="entry name" value="TPR_REGION"/>
    <property type="match status" value="5"/>
</dbReference>
<protein>
    <submittedName>
        <fullName evidence="4">Uncharacterized protein</fullName>
    </submittedName>
</protein>
<dbReference type="EMBL" id="SAEB01000003">
    <property type="protein sequence ID" value="RVD88414.1"/>
    <property type="molecule type" value="Genomic_DNA"/>
</dbReference>
<accession>A0A437AAY2</accession>
<gene>
    <name evidence="4" type="ORF">DFL_002600</name>
</gene>
<evidence type="ECO:0000256" key="3">
    <source>
        <dbReference type="PROSITE-ProRule" id="PRU00339"/>
    </source>
</evidence>
<name>A0A437AAY2_ARTFL</name>
<evidence type="ECO:0000256" key="2">
    <source>
        <dbReference type="ARBA" id="ARBA00022803"/>
    </source>
</evidence>
<dbReference type="SMART" id="SM00028">
    <property type="entry name" value="TPR"/>
    <property type="match status" value="6"/>
</dbReference>
<keyword evidence="5" id="KW-1185">Reference proteome</keyword>
<feature type="repeat" description="TPR" evidence="3">
    <location>
        <begin position="591"/>
        <end position="624"/>
    </location>
</feature>
<dbReference type="RefSeq" id="XP_067493958.1">
    <property type="nucleotide sequence ID" value="XM_067631411.1"/>
</dbReference>
<dbReference type="InterPro" id="IPR027417">
    <property type="entry name" value="P-loop_NTPase"/>
</dbReference>
<dbReference type="PANTHER" id="PTHR45641">
    <property type="entry name" value="TETRATRICOPEPTIDE REPEAT PROTEIN (AFU_ORTHOLOGUE AFUA_6G03870)"/>
    <property type="match status" value="1"/>
</dbReference>